<dbReference type="Gene3D" id="2.30.30.100">
    <property type="match status" value="1"/>
</dbReference>
<dbReference type="InterPro" id="IPR004408">
    <property type="entry name" value="Biotin_CoA_COase_ligase"/>
</dbReference>
<dbReference type="RefSeq" id="WP_310017969.1">
    <property type="nucleotide sequence ID" value="NZ_JAVDUM010000003.1"/>
</dbReference>
<dbReference type="SUPFAM" id="SSF55681">
    <property type="entry name" value="Class II aaRS and biotin synthetases"/>
    <property type="match status" value="1"/>
</dbReference>
<evidence type="ECO:0000256" key="1">
    <source>
        <dbReference type="ARBA" id="ARBA00022598"/>
    </source>
</evidence>
<dbReference type="InterPro" id="IPR045864">
    <property type="entry name" value="aa-tRNA-synth_II/BPL/LPL"/>
</dbReference>
<dbReference type="EMBL" id="JAVDUM010000003">
    <property type="protein sequence ID" value="MDR6866293.1"/>
    <property type="molecule type" value="Genomic_DNA"/>
</dbReference>
<keyword evidence="2" id="KW-0092">Biotin</keyword>
<keyword evidence="6" id="KW-1185">Reference proteome</keyword>
<evidence type="ECO:0000256" key="2">
    <source>
        <dbReference type="ARBA" id="ARBA00023267"/>
    </source>
</evidence>
<evidence type="ECO:0000313" key="5">
    <source>
        <dbReference type="EMBL" id="MDR6866293.1"/>
    </source>
</evidence>
<dbReference type="EC" id="6.3.4.15" evidence="3"/>
<sequence length="255" mass="26055">MSYPHSSAAASRLEEIPSTGSTNADLLARAADADEWPHLSVLLTEDQRAGRGRLERSWVAPAGSALAVSVLLRVSDVPLAERGWIPLAAGLAMAEAVSAQLPRAAVGVKWPNDVLVGGRKICGILAEAAGADVVVVGAGVNTAMTAEQLPVPTATSFAVEGASCDRDLLVAGYIARLDGLLAALAEYGSAVASGLRDRVAARCLTVGQEVRVSLPGGGEILGRATGLAEDGRIRVVDATGERAIAAGDIVHLRAL</sequence>
<dbReference type="NCBIfam" id="TIGR00121">
    <property type="entry name" value="birA_ligase"/>
    <property type="match status" value="1"/>
</dbReference>
<protein>
    <recommendedName>
        <fullName evidence="3">biotin--[biotin carboxyl-carrier protein] ligase</fullName>
        <ecNumber evidence="3">6.3.4.15</ecNumber>
    </recommendedName>
</protein>
<comment type="caution">
    <text evidence="5">The sequence shown here is derived from an EMBL/GenBank/DDBJ whole genome shotgun (WGS) entry which is preliminary data.</text>
</comment>
<evidence type="ECO:0000256" key="3">
    <source>
        <dbReference type="ARBA" id="ARBA00024227"/>
    </source>
</evidence>
<proteinExistence type="predicted"/>
<dbReference type="PANTHER" id="PTHR12835">
    <property type="entry name" value="BIOTIN PROTEIN LIGASE"/>
    <property type="match status" value="1"/>
</dbReference>
<evidence type="ECO:0000313" key="6">
    <source>
        <dbReference type="Proteomes" id="UP001259347"/>
    </source>
</evidence>
<dbReference type="InterPro" id="IPR003142">
    <property type="entry name" value="BPL_C"/>
</dbReference>
<dbReference type="GO" id="GO:0004077">
    <property type="term" value="F:biotin--[biotin carboxyl-carrier protein] ligase activity"/>
    <property type="evidence" value="ECO:0007669"/>
    <property type="project" value="UniProtKB-EC"/>
</dbReference>
<evidence type="ECO:0000259" key="4">
    <source>
        <dbReference type="PROSITE" id="PS51733"/>
    </source>
</evidence>
<accession>A0ABU1S9K4</accession>
<gene>
    <name evidence="5" type="ORF">J2Y69_000885</name>
</gene>
<keyword evidence="1 5" id="KW-0436">Ligase</keyword>
<dbReference type="Pfam" id="PF02237">
    <property type="entry name" value="BPL_C"/>
    <property type="match status" value="1"/>
</dbReference>
<dbReference type="Gene3D" id="3.30.930.10">
    <property type="entry name" value="Bira Bifunctional Protein, Domain 2"/>
    <property type="match status" value="1"/>
</dbReference>
<reference evidence="5 6" key="1">
    <citation type="submission" date="2023-07" db="EMBL/GenBank/DDBJ databases">
        <title>Sorghum-associated microbial communities from plants grown in Nebraska, USA.</title>
        <authorList>
            <person name="Schachtman D."/>
        </authorList>
    </citation>
    <scope>NUCLEOTIDE SEQUENCE [LARGE SCALE GENOMIC DNA]</scope>
    <source>
        <strain evidence="5 6">2980</strain>
    </source>
</reference>
<dbReference type="Proteomes" id="UP001259347">
    <property type="component" value="Unassembled WGS sequence"/>
</dbReference>
<feature type="domain" description="BPL/LPL catalytic" evidence="4">
    <location>
        <begin position="5"/>
        <end position="185"/>
    </location>
</feature>
<name>A0ABU1S9K4_9MICO</name>
<organism evidence="5 6">
    <name type="scientific">Microbacterium resistens</name>
    <dbReference type="NCBI Taxonomy" id="156977"/>
    <lineage>
        <taxon>Bacteria</taxon>
        <taxon>Bacillati</taxon>
        <taxon>Actinomycetota</taxon>
        <taxon>Actinomycetes</taxon>
        <taxon>Micrococcales</taxon>
        <taxon>Microbacteriaceae</taxon>
        <taxon>Microbacterium</taxon>
    </lineage>
</organism>
<dbReference type="Pfam" id="PF03099">
    <property type="entry name" value="BPL_LplA_LipB"/>
    <property type="match status" value="1"/>
</dbReference>
<dbReference type="PROSITE" id="PS51733">
    <property type="entry name" value="BPL_LPL_CATALYTIC"/>
    <property type="match status" value="1"/>
</dbReference>
<dbReference type="InterPro" id="IPR004143">
    <property type="entry name" value="BPL_LPL_catalytic"/>
</dbReference>
<dbReference type="PANTHER" id="PTHR12835:SF5">
    <property type="entry name" value="BIOTIN--PROTEIN LIGASE"/>
    <property type="match status" value="1"/>
</dbReference>